<reference evidence="2" key="1">
    <citation type="submission" date="2017-01" db="EMBL/GenBank/DDBJ databases">
        <title>Comparative genomics of anhydrobiosis in the tardigrade Hypsibius dujardini.</title>
        <authorList>
            <person name="Yoshida Y."/>
            <person name="Koutsovoulos G."/>
            <person name="Laetsch D."/>
            <person name="Stevens L."/>
            <person name="Kumar S."/>
            <person name="Horikawa D."/>
            <person name="Ishino K."/>
            <person name="Komine S."/>
            <person name="Tomita M."/>
            <person name="Blaxter M."/>
            <person name="Arakawa K."/>
        </authorList>
    </citation>
    <scope>NUCLEOTIDE SEQUENCE [LARGE SCALE GENOMIC DNA]</scope>
    <source>
        <strain evidence="2">Z151</strain>
    </source>
</reference>
<dbReference type="Proteomes" id="UP000192578">
    <property type="component" value="Unassembled WGS sequence"/>
</dbReference>
<evidence type="ECO:0000313" key="2">
    <source>
        <dbReference type="Proteomes" id="UP000192578"/>
    </source>
</evidence>
<keyword evidence="2" id="KW-1185">Reference proteome</keyword>
<proteinExistence type="predicted"/>
<comment type="caution">
    <text evidence="1">The sequence shown here is derived from an EMBL/GenBank/DDBJ whole genome shotgun (WGS) entry which is preliminary data.</text>
</comment>
<dbReference type="AlphaFoldDB" id="A0A9X6NGR0"/>
<name>A0A9X6NGR0_HYPEX</name>
<organism evidence="1 2">
    <name type="scientific">Hypsibius exemplaris</name>
    <name type="common">Freshwater tardigrade</name>
    <dbReference type="NCBI Taxonomy" id="2072580"/>
    <lineage>
        <taxon>Eukaryota</taxon>
        <taxon>Metazoa</taxon>
        <taxon>Ecdysozoa</taxon>
        <taxon>Tardigrada</taxon>
        <taxon>Eutardigrada</taxon>
        <taxon>Parachela</taxon>
        <taxon>Hypsibioidea</taxon>
        <taxon>Hypsibiidae</taxon>
        <taxon>Hypsibius</taxon>
    </lineage>
</organism>
<gene>
    <name evidence="1" type="ORF">BV898_18093</name>
</gene>
<accession>A0A9X6NGR0</accession>
<dbReference type="EMBL" id="MTYJ01000338">
    <property type="protein sequence ID" value="OWA53672.1"/>
    <property type="molecule type" value="Genomic_DNA"/>
</dbReference>
<evidence type="ECO:0000313" key="1">
    <source>
        <dbReference type="EMBL" id="OWA53672.1"/>
    </source>
</evidence>
<protein>
    <submittedName>
        <fullName evidence="1">Uncharacterized protein</fullName>
    </submittedName>
</protein>
<sequence>MIFVLKVVKRELTVNGSLLPIGEHNAHGPLTDADFLGGGFIAANSSSISSSFAIKKNNNSNIAAAVPHSTFVMTLLNASSLRLLINDHGPLQDSDANITIRW</sequence>